<keyword evidence="3" id="KW-0808">Transferase</keyword>
<sequence length="207" mass="21545">MSEHVAVVLAAGGSRRLGRPKQLLQRDGQALVQRALGLARSTQPRRTLLVLGAQAEAIAGCLDLQGIERVDNPHWASGLSSSVRRAREALGSSSLESEVGSVLFLVCDQPALETTHLQALLTAARATARGCAATVHGARLGVPAVIPWRELADAPLQGDAGLRGLLNGEDAASIARVPAPALALDLDTPEDVRAAIARGWLDPDQAG</sequence>
<dbReference type="PANTHER" id="PTHR43777:SF1">
    <property type="entry name" value="MOLYBDENUM COFACTOR CYTIDYLYLTRANSFERASE"/>
    <property type="match status" value="1"/>
</dbReference>
<protein>
    <submittedName>
        <fullName evidence="3">Nucleotidyltransferase family protein</fullName>
    </submittedName>
</protein>
<evidence type="ECO:0000259" key="2">
    <source>
        <dbReference type="Pfam" id="PF12804"/>
    </source>
</evidence>
<dbReference type="SUPFAM" id="SSF53448">
    <property type="entry name" value="Nucleotide-diphospho-sugar transferases"/>
    <property type="match status" value="1"/>
</dbReference>
<gene>
    <name evidence="3" type="ORF">EPA99_13785</name>
</gene>
<dbReference type="CDD" id="cd04182">
    <property type="entry name" value="GT_2_like_f"/>
    <property type="match status" value="1"/>
</dbReference>
<dbReference type="Proteomes" id="UP000289784">
    <property type="component" value="Unassembled WGS sequence"/>
</dbReference>
<proteinExistence type="predicted"/>
<dbReference type="InterPro" id="IPR025877">
    <property type="entry name" value="MobA-like_NTP_Trfase"/>
</dbReference>
<name>A0A4V1N0W8_9GAMM</name>
<reference evidence="3 4" key="1">
    <citation type="submission" date="2019-01" db="EMBL/GenBank/DDBJ databases">
        <title>Pseudoxanthomonas composti sp. nov., isolated from compost.</title>
        <authorList>
            <person name="Yang G."/>
        </authorList>
    </citation>
    <scope>NUCLEOTIDE SEQUENCE [LARGE SCALE GENOMIC DNA]</scope>
    <source>
        <strain evidence="3 4">GSS15</strain>
    </source>
</reference>
<organism evidence="3 4">
    <name type="scientific">Pseudoxanthomonas composti</name>
    <dbReference type="NCBI Taxonomy" id="2137479"/>
    <lineage>
        <taxon>Bacteria</taxon>
        <taxon>Pseudomonadati</taxon>
        <taxon>Pseudomonadota</taxon>
        <taxon>Gammaproteobacteria</taxon>
        <taxon>Lysobacterales</taxon>
        <taxon>Lysobacteraceae</taxon>
        <taxon>Pseudoxanthomonas</taxon>
    </lineage>
</organism>
<keyword evidence="1" id="KW-0460">Magnesium</keyword>
<keyword evidence="4" id="KW-1185">Reference proteome</keyword>
<dbReference type="OrthoDB" id="285216at2"/>
<accession>A0A4V1N0W8</accession>
<dbReference type="RefSeq" id="WP_129471811.1">
    <property type="nucleotide sequence ID" value="NZ_SAWZ01000007.1"/>
</dbReference>
<evidence type="ECO:0000313" key="3">
    <source>
        <dbReference type="EMBL" id="RXR03499.1"/>
    </source>
</evidence>
<feature type="domain" description="MobA-like NTP transferase" evidence="2">
    <location>
        <begin position="6"/>
        <end position="167"/>
    </location>
</feature>
<comment type="caution">
    <text evidence="3">The sequence shown here is derived from an EMBL/GenBank/DDBJ whole genome shotgun (WGS) entry which is preliminary data.</text>
</comment>
<dbReference type="InterPro" id="IPR029044">
    <property type="entry name" value="Nucleotide-diphossugar_trans"/>
</dbReference>
<dbReference type="AlphaFoldDB" id="A0A4V1N0W8"/>
<evidence type="ECO:0000313" key="4">
    <source>
        <dbReference type="Proteomes" id="UP000289784"/>
    </source>
</evidence>
<dbReference type="Gene3D" id="3.90.550.10">
    <property type="entry name" value="Spore Coat Polysaccharide Biosynthesis Protein SpsA, Chain A"/>
    <property type="match status" value="1"/>
</dbReference>
<dbReference type="Pfam" id="PF12804">
    <property type="entry name" value="NTP_transf_3"/>
    <property type="match status" value="1"/>
</dbReference>
<evidence type="ECO:0000256" key="1">
    <source>
        <dbReference type="ARBA" id="ARBA00022842"/>
    </source>
</evidence>
<dbReference type="PANTHER" id="PTHR43777">
    <property type="entry name" value="MOLYBDENUM COFACTOR CYTIDYLYLTRANSFERASE"/>
    <property type="match status" value="1"/>
</dbReference>
<dbReference type="GO" id="GO:0016779">
    <property type="term" value="F:nucleotidyltransferase activity"/>
    <property type="evidence" value="ECO:0007669"/>
    <property type="project" value="UniProtKB-ARBA"/>
</dbReference>
<dbReference type="EMBL" id="SAWZ01000007">
    <property type="protein sequence ID" value="RXR03499.1"/>
    <property type="molecule type" value="Genomic_DNA"/>
</dbReference>